<name>A0ACD5IMJ4_9ENTR</name>
<evidence type="ECO:0000313" key="2">
    <source>
        <dbReference type="Proteomes" id="UP000244623"/>
    </source>
</evidence>
<proteinExistence type="predicted"/>
<organism evidence="1 2">
    <name type="scientific">Cronobacter turicensis</name>
    <dbReference type="NCBI Taxonomy" id="413502"/>
    <lineage>
        <taxon>Bacteria</taxon>
        <taxon>Pseudomonadati</taxon>
        <taxon>Pseudomonadota</taxon>
        <taxon>Gammaproteobacteria</taxon>
        <taxon>Enterobacterales</taxon>
        <taxon>Enterobacteriaceae</taxon>
        <taxon>Cronobacter</taxon>
    </lineage>
</organism>
<reference evidence="1" key="1">
    <citation type="submission" date="2025-05" db="EMBL/GenBank/DDBJ databases">
        <title>FDA Reference Genome datasets for Cronobacter.</title>
        <authorList>
            <person name="Gopinath G.R."/>
        </authorList>
    </citation>
    <scope>NUCLEOTIDE SEQUENCE</scope>
    <source>
        <strain evidence="1">MOD1-Sh41s</strain>
    </source>
</reference>
<protein>
    <submittedName>
        <fullName evidence="1">Uncharacterized protein</fullName>
    </submittedName>
</protein>
<evidence type="ECO:0000313" key="1">
    <source>
        <dbReference type="EMBL" id="XSF52718.1"/>
    </source>
</evidence>
<dbReference type="Proteomes" id="UP000244623">
    <property type="component" value="Chromosome"/>
</dbReference>
<gene>
    <name evidence="1" type="ORF">BS411_012065</name>
</gene>
<accession>A0ACD5IMJ4</accession>
<sequence>MSIIMLVFIGLCFMFAAIVKQDGLMFTDALILLCSAFVLAKEEKCRG</sequence>
<dbReference type="EMBL" id="CP187984">
    <property type="protein sequence ID" value="XSF52718.1"/>
    <property type="molecule type" value="Genomic_DNA"/>
</dbReference>